<comment type="similarity">
    <text evidence="2 11">Belongs to the acyl-CoA dehydrogenase family.</text>
</comment>
<name>A0A0W0Z8A5_LEGSP</name>
<keyword evidence="4 11" id="KW-0274">FAD</keyword>
<dbReference type="InterPro" id="IPR009075">
    <property type="entry name" value="AcylCo_DH/oxidase_C"/>
</dbReference>
<dbReference type="STRING" id="452.Lspi_0658"/>
<keyword evidence="5" id="KW-0809">Transit peptide</keyword>
<organism evidence="15 16">
    <name type="scientific">Legionella spiritensis</name>
    <dbReference type="NCBI Taxonomy" id="452"/>
    <lineage>
        <taxon>Bacteria</taxon>
        <taxon>Pseudomonadati</taxon>
        <taxon>Pseudomonadota</taxon>
        <taxon>Gammaproteobacteria</taxon>
        <taxon>Legionellales</taxon>
        <taxon>Legionellaceae</taxon>
        <taxon>Legionella</taxon>
    </lineage>
</organism>
<dbReference type="PATRIC" id="fig|452.5.peg.721"/>
<dbReference type="SUPFAM" id="SSF47203">
    <property type="entry name" value="Acyl-CoA dehydrogenase C-terminal domain-like"/>
    <property type="match status" value="1"/>
</dbReference>
<evidence type="ECO:0000256" key="6">
    <source>
        <dbReference type="ARBA" id="ARBA00023002"/>
    </source>
</evidence>
<dbReference type="EC" id="1.3.8.6" evidence="9"/>
<evidence type="ECO:0000256" key="7">
    <source>
        <dbReference type="ARBA" id="ARBA00037899"/>
    </source>
</evidence>
<evidence type="ECO:0000256" key="3">
    <source>
        <dbReference type="ARBA" id="ARBA00022630"/>
    </source>
</evidence>
<evidence type="ECO:0000313" key="16">
    <source>
        <dbReference type="Proteomes" id="UP000054877"/>
    </source>
</evidence>
<dbReference type="InterPro" id="IPR006091">
    <property type="entry name" value="Acyl-CoA_Oxase/DH_mid-dom"/>
</dbReference>
<dbReference type="Gene3D" id="1.10.540.10">
    <property type="entry name" value="Acyl-CoA dehydrogenase/oxidase, N-terminal domain"/>
    <property type="match status" value="1"/>
</dbReference>
<dbReference type="EMBL" id="LNYX01000007">
    <property type="protein sequence ID" value="KTD65341.1"/>
    <property type="molecule type" value="Genomic_DNA"/>
</dbReference>
<dbReference type="InterPro" id="IPR036250">
    <property type="entry name" value="AcylCo_DH-like_C"/>
</dbReference>
<dbReference type="Pfam" id="PF02771">
    <property type="entry name" value="Acyl-CoA_dh_N"/>
    <property type="match status" value="1"/>
</dbReference>
<dbReference type="FunFam" id="1.10.540.10:FF:000002">
    <property type="entry name" value="Acyl-CoA dehydrogenase FadE19"/>
    <property type="match status" value="1"/>
</dbReference>
<evidence type="ECO:0000256" key="2">
    <source>
        <dbReference type="ARBA" id="ARBA00009347"/>
    </source>
</evidence>
<dbReference type="Gene3D" id="2.40.110.10">
    <property type="entry name" value="Butyryl-CoA Dehydrogenase, subunit A, domain 2"/>
    <property type="match status" value="1"/>
</dbReference>
<proteinExistence type="inferred from homology"/>
<sequence>MDDLLFLDEQLHDDERMIRDSVARFVSNDVVPLMAESFEHGHFPQELIKKSADLGLLGLTLPAQYGGAEASYVAYGLVCQELEKGDSGLRSFVSVQSSLCMYPVFRYGSEAQKKRFLPAMAAGDVIGCFGLTEPDSGSDPASMRTYAKKVDGGWVLNGAKMWITNASIADIAIVWAKTEDGIRGFIVEKEFKGFSKPEIKHKMSLRASITGELVFEDVFVPDENLLPGSERGLGAPLSCLSQARYGIAWGAMGAAMACFDITRDYLLERRQFGKPLASFQLIQKDLADIYTEIIKAQCLNLQIGRLKDQQRETPVMISLAKGNACREALAIARKCRNLLGGNGISLEYHIIRHMLNLESVFTYEGTDNVHTLVLGRHITDINAFE</sequence>
<evidence type="ECO:0000259" key="12">
    <source>
        <dbReference type="Pfam" id="PF00441"/>
    </source>
</evidence>
<comment type="caution">
    <text evidence="15">The sequence shown here is derived from an EMBL/GenBank/DDBJ whole genome shotgun (WGS) entry which is preliminary data.</text>
</comment>
<dbReference type="Pfam" id="PF02770">
    <property type="entry name" value="Acyl-CoA_dh_M"/>
    <property type="match status" value="1"/>
</dbReference>
<dbReference type="InterPro" id="IPR006089">
    <property type="entry name" value="Acyl-CoA_DH_CS"/>
</dbReference>
<dbReference type="OrthoDB" id="9770681at2"/>
<gene>
    <name evidence="15" type="ORF">Lspi_0658</name>
</gene>
<evidence type="ECO:0000256" key="8">
    <source>
        <dbReference type="ARBA" id="ARBA00037927"/>
    </source>
</evidence>
<evidence type="ECO:0000256" key="1">
    <source>
        <dbReference type="ARBA" id="ARBA00001974"/>
    </source>
</evidence>
<evidence type="ECO:0000259" key="14">
    <source>
        <dbReference type="Pfam" id="PF02771"/>
    </source>
</evidence>
<keyword evidence="6 11" id="KW-0560">Oxidoreductase</keyword>
<dbReference type="InterPro" id="IPR009100">
    <property type="entry name" value="AcylCoA_DH/oxidase_NM_dom_sf"/>
</dbReference>
<dbReference type="Gene3D" id="1.20.140.10">
    <property type="entry name" value="Butyryl-CoA Dehydrogenase, subunit A, domain 3"/>
    <property type="match status" value="1"/>
</dbReference>
<dbReference type="PANTHER" id="PTHR42807:SF1">
    <property type="entry name" value="GLUTARYL-COA DEHYDROGENASE, MITOCHONDRIAL"/>
    <property type="match status" value="1"/>
</dbReference>
<dbReference type="GO" id="GO:0050660">
    <property type="term" value="F:flavin adenine dinucleotide binding"/>
    <property type="evidence" value="ECO:0007669"/>
    <property type="project" value="InterPro"/>
</dbReference>
<dbReference type="PROSITE" id="PS00072">
    <property type="entry name" value="ACYL_COA_DH_1"/>
    <property type="match status" value="1"/>
</dbReference>
<comment type="cofactor">
    <cofactor evidence="1 11">
        <name>FAD</name>
        <dbReference type="ChEBI" id="CHEBI:57692"/>
    </cofactor>
</comment>
<accession>A0A0W0Z8A5</accession>
<comment type="catalytic activity">
    <reaction evidence="10">
        <text>glutaryl-CoA + oxidized [electron-transfer flavoprotein] + 2 H(+) = (2E)-butenoyl-CoA + reduced [electron-transfer flavoprotein] + CO2</text>
        <dbReference type="Rhea" id="RHEA:13389"/>
        <dbReference type="Rhea" id="RHEA-COMP:10685"/>
        <dbReference type="Rhea" id="RHEA-COMP:10686"/>
        <dbReference type="ChEBI" id="CHEBI:15378"/>
        <dbReference type="ChEBI" id="CHEBI:16526"/>
        <dbReference type="ChEBI" id="CHEBI:57332"/>
        <dbReference type="ChEBI" id="CHEBI:57378"/>
        <dbReference type="ChEBI" id="CHEBI:57692"/>
        <dbReference type="ChEBI" id="CHEBI:58307"/>
        <dbReference type="EC" id="1.3.8.6"/>
    </reaction>
</comment>
<keyword evidence="16" id="KW-1185">Reference proteome</keyword>
<dbReference type="AlphaFoldDB" id="A0A0W0Z8A5"/>
<dbReference type="SUPFAM" id="SSF56645">
    <property type="entry name" value="Acyl-CoA dehydrogenase NM domain-like"/>
    <property type="match status" value="1"/>
</dbReference>
<dbReference type="InterPro" id="IPR052033">
    <property type="entry name" value="Glutaryl-CoA_DH_mitochondrial"/>
</dbReference>
<dbReference type="GO" id="GO:0033539">
    <property type="term" value="P:fatty acid beta-oxidation using acyl-CoA dehydrogenase"/>
    <property type="evidence" value="ECO:0007669"/>
    <property type="project" value="TreeGrafter"/>
</dbReference>
<dbReference type="GO" id="GO:0046949">
    <property type="term" value="P:fatty-acyl-CoA biosynthetic process"/>
    <property type="evidence" value="ECO:0007669"/>
    <property type="project" value="TreeGrafter"/>
</dbReference>
<protein>
    <recommendedName>
        <fullName evidence="9">glutaryl-CoA dehydrogenase (ETF)</fullName>
        <ecNumber evidence="9">1.3.8.6</ecNumber>
    </recommendedName>
</protein>
<evidence type="ECO:0000256" key="9">
    <source>
        <dbReference type="ARBA" id="ARBA00039033"/>
    </source>
</evidence>
<dbReference type="InterPro" id="IPR046373">
    <property type="entry name" value="Acyl-CoA_Oxase/DH_mid-dom_sf"/>
</dbReference>
<dbReference type="Proteomes" id="UP000054877">
    <property type="component" value="Unassembled WGS sequence"/>
</dbReference>
<dbReference type="Pfam" id="PF00441">
    <property type="entry name" value="Acyl-CoA_dh_1"/>
    <property type="match status" value="1"/>
</dbReference>
<evidence type="ECO:0000256" key="11">
    <source>
        <dbReference type="RuleBase" id="RU362125"/>
    </source>
</evidence>
<feature type="domain" description="Acyl-CoA dehydrogenase/oxidase C-terminal" evidence="12">
    <location>
        <begin position="231"/>
        <end position="378"/>
    </location>
</feature>
<dbReference type="InterPro" id="IPR013786">
    <property type="entry name" value="AcylCoA_DH/ox_N"/>
</dbReference>
<dbReference type="PANTHER" id="PTHR42807">
    <property type="entry name" value="GLUTARYL-COA DEHYDROGENASE, MITOCHONDRIAL"/>
    <property type="match status" value="1"/>
</dbReference>
<dbReference type="InterPro" id="IPR037069">
    <property type="entry name" value="AcylCoA_DH/ox_N_sf"/>
</dbReference>
<evidence type="ECO:0000256" key="4">
    <source>
        <dbReference type="ARBA" id="ARBA00022827"/>
    </source>
</evidence>
<feature type="domain" description="Acyl-CoA dehydrogenase/oxidase N-terminal" evidence="14">
    <location>
        <begin position="13"/>
        <end position="124"/>
    </location>
</feature>
<reference evidence="15 16" key="1">
    <citation type="submission" date="2015-11" db="EMBL/GenBank/DDBJ databases">
        <title>Genomic analysis of 38 Legionella species identifies large and diverse effector repertoires.</title>
        <authorList>
            <person name="Burstein D."/>
            <person name="Amaro F."/>
            <person name="Zusman T."/>
            <person name="Lifshitz Z."/>
            <person name="Cohen O."/>
            <person name="Gilbert J.A."/>
            <person name="Pupko T."/>
            <person name="Shuman H.A."/>
            <person name="Segal G."/>
        </authorList>
    </citation>
    <scope>NUCLEOTIDE SEQUENCE [LARGE SCALE GENOMIC DNA]</scope>
    <source>
        <strain evidence="15 16">Mt.St.Helens-9</strain>
    </source>
</reference>
<evidence type="ECO:0000259" key="13">
    <source>
        <dbReference type="Pfam" id="PF02770"/>
    </source>
</evidence>
<evidence type="ECO:0000256" key="10">
    <source>
        <dbReference type="ARBA" id="ARBA00049493"/>
    </source>
</evidence>
<evidence type="ECO:0000313" key="15">
    <source>
        <dbReference type="EMBL" id="KTD65341.1"/>
    </source>
</evidence>
<dbReference type="PIRSF" id="PIRSF016578">
    <property type="entry name" value="HsaA"/>
    <property type="match status" value="1"/>
</dbReference>
<comment type="pathway">
    <text evidence="7">Amino-acid metabolism; lysine degradation.</text>
</comment>
<dbReference type="GO" id="GO:0004361">
    <property type="term" value="F:glutaryl-CoA dehydrogenase activity"/>
    <property type="evidence" value="ECO:0007669"/>
    <property type="project" value="UniProtKB-EC"/>
</dbReference>
<dbReference type="GO" id="GO:0000062">
    <property type="term" value="F:fatty-acyl-CoA binding"/>
    <property type="evidence" value="ECO:0007669"/>
    <property type="project" value="TreeGrafter"/>
</dbReference>
<feature type="domain" description="Acyl-CoA oxidase/dehydrogenase middle" evidence="13">
    <location>
        <begin position="128"/>
        <end position="218"/>
    </location>
</feature>
<evidence type="ECO:0000256" key="5">
    <source>
        <dbReference type="ARBA" id="ARBA00022946"/>
    </source>
</evidence>
<comment type="pathway">
    <text evidence="8">Amino-acid metabolism; tryptophan metabolism.</text>
</comment>
<keyword evidence="3 11" id="KW-0285">Flavoprotein</keyword>